<dbReference type="AlphaFoldDB" id="A0A3S9NZ17"/>
<evidence type="ECO:0000313" key="3">
    <source>
        <dbReference type="Proteomes" id="UP000267268"/>
    </source>
</evidence>
<protein>
    <submittedName>
        <fullName evidence="2">MBL fold metallo-hydrolase</fullName>
    </submittedName>
</protein>
<dbReference type="EMBL" id="CP034562">
    <property type="protein sequence ID" value="AZQ61105.1"/>
    <property type="molecule type" value="Genomic_DNA"/>
</dbReference>
<feature type="domain" description="Metallo-beta-lactamase" evidence="1">
    <location>
        <begin position="48"/>
        <end position="227"/>
    </location>
</feature>
<dbReference type="OrthoDB" id="9781189at2"/>
<dbReference type="CDD" id="cd16279">
    <property type="entry name" value="metallo-hydrolase-like_MBL-fold"/>
    <property type="match status" value="1"/>
</dbReference>
<dbReference type="SUPFAM" id="SSF56281">
    <property type="entry name" value="Metallo-hydrolase/oxidoreductase"/>
    <property type="match status" value="1"/>
</dbReference>
<keyword evidence="3" id="KW-1185">Reference proteome</keyword>
<accession>A0A3S9NZ17</accession>
<dbReference type="Gene3D" id="3.60.15.10">
    <property type="entry name" value="Ribonuclease Z/Hydroxyacylglutathione hydrolase-like"/>
    <property type="match status" value="1"/>
</dbReference>
<dbReference type="Pfam" id="PF12706">
    <property type="entry name" value="Lactamase_B_2"/>
    <property type="match status" value="1"/>
</dbReference>
<proteinExistence type="predicted"/>
<dbReference type="KEGG" id="fll:EI427_02390"/>
<organism evidence="2 3">
    <name type="scientific">Flammeovirga pectinis</name>
    <dbReference type="NCBI Taxonomy" id="2494373"/>
    <lineage>
        <taxon>Bacteria</taxon>
        <taxon>Pseudomonadati</taxon>
        <taxon>Bacteroidota</taxon>
        <taxon>Cytophagia</taxon>
        <taxon>Cytophagales</taxon>
        <taxon>Flammeovirgaceae</taxon>
        <taxon>Flammeovirga</taxon>
    </lineage>
</organism>
<gene>
    <name evidence="2" type="ORF">EI427_02390</name>
</gene>
<reference evidence="2 3" key="1">
    <citation type="submission" date="2018-12" db="EMBL/GenBank/DDBJ databases">
        <title>Flammeovirga pectinis sp. nov., isolated from the gut of the Korean scallop, Patinopecten yessoensis.</title>
        <authorList>
            <person name="Bae J.-W."/>
            <person name="Jeong Y.-S."/>
            <person name="Kang W."/>
        </authorList>
    </citation>
    <scope>NUCLEOTIDE SEQUENCE [LARGE SCALE GENOMIC DNA]</scope>
    <source>
        <strain evidence="2 3">L12M1</strain>
    </source>
</reference>
<name>A0A3S9NZ17_9BACT</name>
<dbReference type="PANTHER" id="PTHR42663">
    <property type="entry name" value="HYDROLASE C777.06C-RELATED-RELATED"/>
    <property type="match status" value="1"/>
</dbReference>
<dbReference type="RefSeq" id="WP_126611209.1">
    <property type="nucleotide sequence ID" value="NZ_CP034562.1"/>
</dbReference>
<dbReference type="InterPro" id="IPR001279">
    <property type="entry name" value="Metallo-B-lactamas"/>
</dbReference>
<dbReference type="PANTHER" id="PTHR42663:SF6">
    <property type="entry name" value="HYDROLASE C777.06C-RELATED"/>
    <property type="match status" value="1"/>
</dbReference>
<dbReference type="InterPro" id="IPR036866">
    <property type="entry name" value="RibonucZ/Hydroxyglut_hydro"/>
</dbReference>
<keyword evidence="2" id="KW-0378">Hydrolase</keyword>
<dbReference type="GO" id="GO:0016787">
    <property type="term" value="F:hydrolase activity"/>
    <property type="evidence" value="ECO:0007669"/>
    <property type="project" value="UniProtKB-KW"/>
</dbReference>
<evidence type="ECO:0000313" key="2">
    <source>
        <dbReference type="EMBL" id="AZQ61105.1"/>
    </source>
</evidence>
<sequence length="256" mass="29291">MEITFLGTGTSQGVPIIGCDCEVCKSMDYRDKRLRASIHIKTDDGQSIIIDSGPDFRQQVLRENIRQLDGLIFTHQHKDHTAGMDDIRGFYFLNNMKPIELYGTEPVFNQLKQEYSYIFAENKYPGVPSVNLNQIEKNSAFNIGKTVIEPIQVWHYKLPVMGFKIKKFAYITDVNKIDSDQLDKLKDLDILVIDALQRTEHISHFTLDQAVDLCNSLQPKKAYLTHMGHRIGFHSDLEKELPAYIKPAFDGLVLSI</sequence>
<dbReference type="Proteomes" id="UP000267268">
    <property type="component" value="Chromosome 1"/>
</dbReference>
<evidence type="ECO:0000259" key="1">
    <source>
        <dbReference type="Pfam" id="PF12706"/>
    </source>
</evidence>